<name>A0A6S6M5D6_9BACT</name>
<reference evidence="1 2" key="1">
    <citation type="submission" date="2020-06" db="EMBL/GenBank/DDBJ databases">
        <title>Interaction of electrochemicaly active bacteria, Geobacter bremensis R4 on different carbon anode.</title>
        <authorList>
            <person name="Meng L."/>
            <person name="Yoshida N."/>
        </authorList>
    </citation>
    <scope>NUCLEOTIDE SEQUENCE [LARGE SCALE GENOMIC DNA]</scope>
    <source>
        <strain evidence="1 2">R4</strain>
    </source>
</reference>
<protein>
    <recommendedName>
        <fullName evidence="3">ArsR family transcriptional regulator</fullName>
    </recommendedName>
</protein>
<dbReference type="KEGG" id="gbn:GEOBRER4_37580"/>
<gene>
    <name evidence="1" type="ORF">GEOBRER4_n3903</name>
</gene>
<dbReference type="SUPFAM" id="SSF52821">
    <property type="entry name" value="Rhodanese/Cell cycle control phosphatase"/>
    <property type="match status" value="1"/>
</dbReference>
<organism evidence="1 2">
    <name type="scientific">Citrifermentans bremense</name>
    <dbReference type="NCBI Taxonomy" id="60035"/>
    <lineage>
        <taxon>Bacteria</taxon>
        <taxon>Pseudomonadati</taxon>
        <taxon>Thermodesulfobacteriota</taxon>
        <taxon>Desulfuromonadia</taxon>
        <taxon>Geobacterales</taxon>
        <taxon>Geobacteraceae</taxon>
        <taxon>Citrifermentans</taxon>
    </lineage>
</organism>
<evidence type="ECO:0008006" key="3">
    <source>
        <dbReference type="Google" id="ProtNLM"/>
    </source>
</evidence>
<dbReference type="AlphaFoldDB" id="A0A6S6M5D6"/>
<proteinExistence type="predicted"/>
<dbReference type="RefSeq" id="WP_085814672.1">
    <property type="nucleotide sequence ID" value="NZ_AP023213.1"/>
</dbReference>
<accession>A0A6S6M5D6</accession>
<dbReference type="Proteomes" id="UP000515472">
    <property type="component" value="Chromosome"/>
</dbReference>
<evidence type="ECO:0000313" key="2">
    <source>
        <dbReference type="Proteomes" id="UP000515472"/>
    </source>
</evidence>
<dbReference type="EMBL" id="AP023213">
    <property type="protein sequence ID" value="BCG49008.1"/>
    <property type="molecule type" value="Genomic_DNA"/>
</dbReference>
<evidence type="ECO:0000313" key="1">
    <source>
        <dbReference type="EMBL" id="BCG49008.1"/>
    </source>
</evidence>
<sequence>MAEAKRISIEEARRKVQGGEALFVCAYDSEEMCGGIRLEKSMTMGEFNSRLSEIPKEKELIFYCQ</sequence>
<dbReference type="InterPro" id="IPR036873">
    <property type="entry name" value="Rhodanese-like_dom_sf"/>
</dbReference>
<keyword evidence="2" id="KW-1185">Reference proteome</keyword>